<dbReference type="EMBL" id="JH597776">
    <property type="status" value="NOT_ANNOTATED_CDS"/>
    <property type="molecule type" value="Genomic_DNA"/>
</dbReference>
<organism evidence="1 2">
    <name type="scientific">Hyaloperonospora arabidopsidis (strain Emoy2)</name>
    <name type="common">Downy mildew agent</name>
    <name type="synonym">Peronospora arabidopsidis</name>
    <dbReference type="NCBI Taxonomy" id="559515"/>
    <lineage>
        <taxon>Eukaryota</taxon>
        <taxon>Sar</taxon>
        <taxon>Stramenopiles</taxon>
        <taxon>Oomycota</taxon>
        <taxon>Peronosporomycetes</taxon>
        <taxon>Peronosporales</taxon>
        <taxon>Peronosporaceae</taxon>
        <taxon>Hyaloperonospora</taxon>
    </lineage>
</organism>
<dbReference type="eggNOG" id="KOG1771">
    <property type="taxonomic scope" value="Eukaryota"/>
</dbReference>
<proteinExistence type="predicted"/>
<evidence type="ECO:0000313" key="1">
    <source>
        <dbReference type="EnsemblProtists" id="HpaP800209"/>
    </source>
</evidence>
<dbReference type="EnsemblProtists" id="HpaT800209">
    <property type="protein sequence ID" value="HpaP800209"/>
    <property type="gene ID" value="HpaG800209"/>
</dbReference>
<dbReference type="VEuPathDB" id="FungiDB:HpaG800209"/>
<protein>
    <submittedName>
        <fullName evidence="1">Uncharacterized protein</fullName>
    </submittedName>
</protein>
<keyword evidence="2" id="KW-1185">Reference proteome</keyword>
<dbReference type="HOGENOM" id="CLU_2089451_0_0_1"/>
<reference evidence="1" key="2">
    <citation type="submission" date="2015-06" db="UniProtKB">
        <authorList>
            <consortium name="EnsemblProtists"/>
        </authorList>
    </citation>
    <scope>IDENTIFICATION</scope>
    <source>
        <strain evidence="1">Emoy2</strain>
    </source>
</reference>
<dbReference type="Proteomes" id="UP000011713">
    <property type="component" value="Unassembled WGS sequence"/>
</dbReference>
<evidence type="ECO:0000313" key="2">
    <source>
        <dbReference type="Proteomes" id="UP000011713"/>
    </source>
</evidence>
<dbReference type="AlphaFoldDB" id="M4B1R2"/>
<dbReference type="InParanoid" id="M4B1R2"/>
<name>M4B1R2_HYAAE</name>
<reference evidence="2" key="1">
    <citation type="journal article" date="2010" name="Science">
        <title>Signatures of adaptation to obligate biotrophy in the Hyaloperonospora arabidopsidis genome.</title>
        <authorList>
            <person name="Baxter L."/>
            <person name="Tripathy S."/>
            <person name="Ishaque N."/>
            <person name="Boot N."/>
            <person name="Cabral A."/>
            <person name="Kemen E."/>
            <person name="Thines M."/>
            <person name="Ah-Fong A."/>
            <person name="Anderson R."/>
            <person name="Badejoko W."/>
            <person name="Bittner-Eddy P."/>
            <person name="Boore J.L."/>
            <person name="Chibucos M.C."/>
            <person name="Coates M."/>
            <person name="Dehal P."/>
            <person name="Delehaunty K."/>
            <person name="Dong S."/>
            <person name="Downton P."/>
            <person name="Dumas B."/>
            <person name="Fabro G."/>
            <person name="Fronick C."/>
            <person name="Fuerstenberg S.I."/>
            <person name="Fulton L."/>
            <person name="Gaulin E."/>
            <person name="Govers F."/>
            <person name="Hughes L."/>
            <person name="Humphray S."/>
            <person name="Jiang R.H."/>
            <person name="Judelson H."/>
            <person name="Kamoun S."/>
            <person name="Kyung K."/>
            <person name="Meijer H."/>
            <person name="Minx P."/>
            <person name="Morris P."/>
            <person name="Nelson J."/>
            <person name="Phuntumart V."/>
            <person name="Qutob D."/>
            <person name="Rehmany A."/>
            <person name="Rougon-Cardoso A."/>
            <person name="Ryden P."/>
            <person name="Torto-Alalibo T."/>
            <person name="Studholme D."/>
            <person name="Wang Y."/>
            <person name="Win J."/>
            <person name="Wood J."/>
            <person name="Clifton S.W."/>
            <person name="Rogers J."/>
            <person name="Van den Ackerveken G."/>
            <person name="Jones J.D."/>
            <person name="McDowell J.M."/>
            <person name="Beynon J."/>
            <person name="Tyler B.M."/>
        </authorList>
    </citation>
    <scope>NUCLEOTIDE SEQUENCE [LARGE SCALE GENOMIC DNA]</scope>
    <source>
        <strain evidence="2">Emoy2</strain>
    </source>
</reference>
<accession>M4B1R2</accession>
<sequence>MVVVSNAVVKMRSSIRSGFSNRERAEGSESYQLEHDPRRFITRLYHLLPSDSLASEPSSFMELPTYVVTYSTIGAEIRSLLADTNFVEAAAFHHSDVSGDADSPEVVSSMLVYKRAE</sequence>